<dbReference type="AlphaFoldDB" id="A0A915PTW6"/>
<accession>A0A915PTW6</accession>
<name>A0A915PTW6_9BILA</name>
<keyword evidence="1" id="KW-1185">Reference proteome</keyword>
<evidence type="ECO:0000313" key="2">
    <source>
        <dbReference type="WBParaSite" id="sdigi.contig431.g8263.t1"/>
    </source>
</evidence>
<proteinExistence type="predicted"/>
<reference evidence="2" key="1">
    <citation type="submission" date="2022-11" db="UniProtKB">
        <authorList>
            <consortium name="WormBaseParasite"/>
        </authorList>
    </citation>
    <scope>IDENTIFICATION</scope>
</reference>
<dbReference type="WBParaSite" id="sdigi.contig431.g8263.t1">
    <property type="protein sequence ID" value="sdigi.contig431.g8263.t1"/>
    <property type="gene ID" value="sdigi.contig431.g8263"/>
</dbReference>
<protein>
    <submittedName>
        <fullName evidence="2">Uncharacterized protein</fullName>
    </submittedName>
</protein>
<dbReference type="Proteomes" id="UP000887581">
    <property type="component" value="Unplaced"/>
</dbReference>
<sequence length="242" mass="27582">MAKKITRIGYEMNYSIPPSTAEQLLLLPDDSACYTPNTSAIISSALSFNPDNDNNNNNNTSNEYSTIYFPSKNAGNNIRKEKRHNTYNLTTGNIRTDGETIKSENFGLDNRMDDNSKSAYSLFETEYDIKTGANQYKFPDWTWSNQSKTEILSKGVERDKIQISPSFYHLLDMNAEPGKMDIIMSKMARKLHIPSQYQLEELQNFAPYVNVPNAERTPTTPYLPHTLTRSEYVLDEISDSAE</sequence>
<organism evidence="1 2">
    <name type="scientific">Setaria digitata</name>
    <dbReference type="NCBI Taxonomy" id="48799"/>
    <lineage>
        <taxon>Eukaryota</taxon>
        <taxon>Metazoa</taxon>
        <taxon>Ecdysozoa</taxon>
        <taxon>Nematoda</taxon>
        <taxon>Chromadorea</taxon>
        <taxon>Rhabditida</taxon>
        <taxon>Spirurina</taxon>
        <taxon>Spiruromorpha</taxon>
        <taxon>Filarioidea</taxon>
        <taxon>Setariidae</taxon>
        <taxon>Setaria</taxon>
    </lineage>
</organism>
<evidence type="ECO:0000313" key="1">
    <source>
        <dbReference type="Proteomes" id="UP000887581"/>
    </source>
</evidence>